<feature type="domain" description="Creatinase N-terminal" evidence="5">
    <location>
        <begin position="5"/>
        <end position="127"/>
    </location>
</feature>
<dbReference type="Pfam" id="PF16189">
    <property type="entry name" value="Creatinase_N_2"/>
    <property type="match status" value="1"/>
</dbReference>
<dbReference type="Proteomes" id="UP001198200">
    <property type="component" value="Unassembled WGS sequence"/>
</dbReference>
<evidence type="ECO:0000256" key="3">
    <source>
        <dbReference type="ARBA" id="ARBA00022801"/>
    </source>
</evidence>
<gene>
    <name evidence="7" type="ORF">LKD48_07200</name>
</gene>
<dbReference type="RefSeq" id="WP_308731595.1">
    <property type="nucleotide sequence ID" value="NZ_JAJEQN010000014.1"/>
</dbReference>
<accession>A0AAE3JC28</accession>
<feature type="domain" description="Peptidase M24 C-terminal" evidence="6">
    <location>
        <begin position="534"/>
        <end position="594"/>
    </location>
</feature>
<dbReference type="InterPro" id="IPR000587">
    <property type="entry name" value="Creatinase_N"/>
</dbReference>
<feature type="domain" description="Peptidase M24" evidence="4">
    <location>
        <begin position="308"/>
        <end position="523"/>
    </location>
</feature>
<dbReference type="InterPro" id="IPR036005">
    <property type="entry name" value="Creatinase/aminopeptidase-like"/>
</dbReference>
<dbReference type="Gene3D" id="3.90.230.10">
    <property type="entry name" value="Creatinase/methionine aminopeptidase superfamily"/>
    <property type="match status" value="1"/>
</dbReference>
<proteinExistence type="inferred from homology"/>
<dbReference type="Pfam" id="PF01321">
    <property type="entry name" value="Creatinase_N"/>
    <property type="match status" value="1"/>
</dbReference>
<keyword evidence="7" id="KW-0031">Aminopeptidase</keyword>
<evidence type="ECO:0000256" key="1">
    <source>
        <dbReference type="ARBA" id="ARBA00008766"/>
    </source>
</evidence>
<dbReference type="FunFam" id="3.90.230.10:FF:000009">
    <property type="entry name" value="xaa-Pro aminopeptidase 2"/>
    <property type="match status" value="1"/>
</dbReference>
<evidence type="ECO:0000313" key="7">
    <source>
        <dbReference type="EMBL" id="MCC2221424.1"/>
    </source>
</evidence>
<dbReference type="AlphaFoldDB" id="A0AAE3JC28"/>
<comment type="caution">
    <text evidence="7">The sequence shown here is derived from an EMBL/GenBank/DDBJ whole genome shotgun (WGS) entry which is preliminary data.</text>
</comment>
<dbReference type="InterPro" id="IPR029149">
    <property type="entry name" value="Creatin/AminoP/Spt16_N"/>
</dbReference>
<evidence type="ECO:0000259" key="5">
    <source>
        <dbReference type="Pfam" id="PF01321"/>
    </source>
</evidence>
<dbReference type="Gene3D" id="3.40.350.10">
    <property type="entry name" value="Creatinase/prolidase N-terminal domain"/>
    <property type="match status" value="2"/>
</dbReference>
<organism evidence="7 8">
    <name type="scientific">Anthropogastromicrobium aceti</name>
    <dbReference type="NCBI Taxonomy" id="2981768"/>
    <lineage>
        <taxon>Bacteria</taxon>
        <taxon>Bacillati</taxon>
        <taxon>Bacillota</taxon>
        <taxon>Clostridia</taxon>
        <taxon>Lachnospirales</taxon>
        <taxon>Lachnospiraceae</taxon>
        <taxon>Anthropogastromicrobium</taxon>
    </lineage>
</organism>
<dbReference type="InterPro" id="IPR000994">
    <property type="entry name" value="Pept_M24"/>
</dbReference>
<keyword evidence="8" id="KW-1185">Reference proteome</keyword>
<dbReference type="CDD" id="cd01085">
    <property type="entry name" value="APP"/>
    <property type="match status" value="1"/>
</dbReference>
<dbReference type="FunFam" id="3.40.350.10:FF:000003">
    <property type="entry name" value="Xaa-pro aminopeptidase P"/>
    <property type="match status" value="1"/>
</dbReference>
<dbReference type="InterPro" id="IPR033740">
    <property type="entry name" value="Pept_M24B"/>
</dbReference>
<sequence>MDSKRITALRAIMKREGIDYYYIPTADFHESEYVVEYFKARKFITGFTGSAGVAVIGQEEAWLWTDGRYFIQAAAQIEGSGFGLMKMGQEGVPTVMQYLGEKLQEGQCIGFDARVVNTNDAKEFAKIAAKKHGSLKTDNDLLDEVWTDRPALVHQPADVLKDEFNGEATASKLARVREQMEKEAAQYHIISTLDDIAWILNVRGNDIPHVPVVLSFLVIGKEDAMWFVEENALSDAIKEMAAECGIIIRPYEEVYTYAATIPEHSTVLLDKRKVNFRITNALPETVHIVSKANPSQLMKAIKNEIELENTRKAHLLDGIAVTKFMYWLKKNVGKIPMDEVSVSDYLQSLREQMEGYRDISFDTIAGYNANAAMMHYKAEPDTAAKLEPQGMLLVDSGGHYDTGTTDITRTFVLGPISDIQKKHFTMVVKSNLNLANVKFLYGCSGISLDVICREPIWKENLDYQCGTGHGVGYLLNVHEGPNSFRWQYRPGFDNPFEAGMITTDEPGIYLQDQYGIRTENELICFKGEKNQYGQFMGFENITYVPIDLDGIDKQYLNAEDVKQLNDYHKMVYEKISPYMTPEENEWLKEYTREI</sequence>
<dbReference type="PANTHER" id="PTHR43763:SF6">
    <property type="entry name" value="XAA-PRO AMINOPEPTIDASE 1"/>
    <property type="match status" value="1"/>
</dbReference>
<dbReference type="Pfam" id="PF16188">
    <property type="entry name" value="Peptidase_M24_C"/>
    <property type="match status" value="1"/>
</dbReference>
<dbReference type="EMBL" id="JAJEQN010000014">
    <property type="protein sequence ID" value="MCC2221424.1"/>
    <property type="molecule type" value="Genomic_DNA"/>
</dbReference>
<reference evidence="7 8" key="1">
    <citation type="submission" date="2021-10" db="EMBL/GenBank/DDBJ databases">
        <title>Anaerobic single-cell dispensing facilitates the cultivation of human gut bacteria.</title>
        <authorList>
            <person name="Afrizal A."/>
        </authorList>
    </citation>
    <scope>NUCLEOTIDE SEQUENCE [LARGE SCALE GENOMIC DNA]</scope>
    <source>
        <strain evidence="7 8">CLA-AA-H224</strain>
    </source>
</reference>
<dbReference type="Pfam" id="PF00557">
    <property type="entry name" value="Peptidase_M24"/>
    <property type="match status" value="1"/>
</dbReference>
<name>A0AAE3JC28_9FIRM</name>
<dbReference type="PANTHER" id="PTHR43763">
    <property type="entry name" value="XAA-PRO AMINOPEPTIDASE 1"/>
    <property type="match status" value="1"/>
</dbReference>
<dbReference type="InterPro" id="IPR032416">
    <property type="entry name" value="Peptidase_M24_C"/>
</dbReference>
<dbReference type="GO" id="GO:0046872">
    <property type="term" value="F:metal ion binding"/>
    <property type="evidence" value="ECO:0007669"/>
    <property type="project" value="UniProtKB-KW"/>
</dbReference>
<dbReference type="SUPFAM" id="SSF55920">
    <property type="entry name" value="Creatinase/aminopeptidase"/>
    <property type="match status" value="1"/>
</dbReference>
<protein>
    <submittedName>
        <fullName evidence="7">Aminopeptidase P family protein</fullName>
    </submittedName>
</protein>
<evidence type="ECO:0000256" key="2">
    <source>
        <dbReference type="ARBA" id="ARBA00022723"/>
    </source>
</evidence>
<dbReference type="SUPFAM" id="SSF53092">
    <property type="entry name" value="Creatinase/prolidase N-terminal domain"/>
    <property type="match status" value="1"/>
</dbReference>
<dbReference type="InterPro" id="IPR050422">
    <property type="entry name" value="X-Pro_aminopeptidase_P"/>
</dbReference>
<comment type="similarity">
    <text evidence="1">Belongs to the peptidase M24B family.</text>
</comment>
<evidence type="ECO:0000313" key="8">
    <source>
        <dbReference type="Proteomes" id="UP001198200"/>
    </source>
</evidence>
<keyword evidence="3" id="KW-0378">Hydrolase</keyword>
<dbReference type="GO" id="GO:0005737">
    <property type="term" value="C:cytoplasm"/>
    <property type="evidence" value="ECO:0007669"/>
    <property type="project" value="UniProtKB-ARBA"/>
</dbReference>
<keyword evidence="2" id="KW-0479">Metal-binding</keyword>
<evidence type="ECO:0000259" key="4">
    <source>
        <dbReference type="Pfam" id="PF00557"/>
    </source>
</evidence>
<dbReference type="GO" id="GO:0070006">
    <property type="term" value="F:metalloaminopeptidase activity"/>
    <property type="evidence" value="ECO:0007669"/>
    <property type="project" value="InterPro"/>
</dbReference>
<keyword evidence="7" id="KW-0645">Protease</keyword>
<evidence type="ECO:0000259" key="6">
    <source>
        <dbReference type="Pfam" id="PF16188"/>
    </source>
</evidence>